<protein>
    <submittedName>
        <fullName evidence="3">Uncharacterized protein</fullName>
    </submittedName>
</protein>
<evidence type="ECO:0000256" key="2">
    <source>
        <dbReference type="SAM" id="Phobius"/>
    </source>
</evidence>
<feature type="region of interest" description="Disordered" evidence="1">
    <location>
        <begin position="391"/>
        <end position="416"/>
    </location>
</feature>
<keyword evidence="2" id="KW-1133">Transmembrane helix</keyword>
<evidence type="ECO:0000256" key="1">
    <source>
        <dbReference type="SAM" id="MobiDB-lite"/>
    </source>
</evidence>
<keyword evidence="4" id="KW-1185">Reference proteome</keyword>
<gene>
    <name evidence="3" type="ORF">G0Q06_08580</name>
</gene>
<keyword evidence="2" id="KW-0472">Membrane</keyword>
<dbReference type="AlphaFoldDB" id="A0A6B2M1B1"/>
<keyword evidence="2" id="KW-0812">Transmembrane</keyword>
<organism evidence="3 4">
    <name type="scientific">Oceanipulchritudo coccoides</name>
    <dbReference type="NCBI Taxonomy" id="2706888"/>
    <lineage>
        <taxon>Bacteria</taxon>
        <taxon>Pseudomonadati</taxon>
        <taxon>Verrucomicrobiota</taxon>
        <taxon>Opitutia</taxon>
        <taxon>Puniceicoccales</taxon>
        <taxon>Oceanipulchritudinaceae</taxon>
        <taxon>Oceanipulchritudo</taxon>
    </lineage>
</organism>
<feature type="compositionally biased region" description="Acidic residues" evidence="1">
    <location>
        <begin position="402"/>
        <end position="416"/>
    </location>
</feature>
<comment type="caution">
    <text evidence="3">The sequence shown here is derived from an EMBL/GenBank/DDBJ whole genome shotgun (WGS) entry which is preliminary data.</text>
</comment>
<evidence type="ECO:0000313" key="4">
    <source>
        <dbReference type="Proteomes" id="UP000478417"/>
    </source>
</evidence>
<sequence>MSNLPNIASRWLSQLRDKLPEKRVGLVPADAFFTRKVDLPGELSWEDKRAFIELSLEGNAPFPVEQLAWGFFQSVNSPHAFVYATAKARLKRLGFEDIEQYLQLFPGFISFFGETVSSPTIRFLSQNGVISALYLVPGNPVPEKVISRKVMGDLLTDDSLLEARETMAGSINASGYSLEEGLWLGEGFDILSDDSLLFRHRFLQPEDPGKVEERLLPLSEAELWAADIRDEAFANTERIVRRRSSFIWKSLRVAAVTAIVLLFLQVANFGLSTFNIFRERTLRELEPGAVRVENKLTLAQRLTQSTEEDLNPFLLMEAINPLRPDSIYFEKVRSRAFDSLEVEGKSSEGVTPVNAFADSINQLAFVDSVENNSQTRNNQTSFELTISFSSLPEEPEGGFIIPDEDEETPETEEGGE</sequence>
<evidence type="ECO:0000313" key="3">
    <source>
        <dbReference type="EMBL" id="NDV62503.1"/>
    </source>
</evidence>
<dbReference type="EMBL" id="JAAGNX010000002">
    <property type="protein sequence ID" value="NDV62503.1"/>
    <property type="molecule type" value="Genomic_DNA"/>
</dbReference>
<feature type="transmembrane region" description="Helical" evidence="2">
    <location>
        <begin position="251"/>
        <end position="271"/>
    </location>
</feature>
<dbReference type="Proteomes" id="UP000478417">
    <property type="component" value="Unassembled WGS sequence"/>
</dbReference>
<proteinExistence type="predicted"/>
<name>A0A6B2M1B1_9BACT</name>
<reference evidence="3 4" key="1">
    <citation type="submission" date="2020-02" db="EMBL/GenBank/DDBJ databases">
        <title>Albibacoteraceae fam. nov., the first described family within the subdivision 4 Verrucomicrobia.</title>
        <authorList>
            <person name="Xi F."/>
        </authorList>
    </citation>
    <scope>NUCLEOTIDE SEQUENCE [LARGE SCALE GENOMIC DNA]</scope>
    <source>
        <strain evidence="3 4">CK1056</strain>
    </source>
</reference>
<dbReference type="RefSeq" id="WP_163964462.1">
    <property type="nucleotide sequence ID" value="NZ_JAAGNX010000002.1"/>
</dbReference>
<accession>A0A6B2M1B1</accession>